<keyword evidence="4 6" id="KW-1133">Transmembrane helix</keyword>
<keyword evidence="3 6" id="KW-0812">Transmembrane</keyword>
<evidence type="ECO:0000256" key="6">
    <source>
        <dbReference type="SAM" id="Phobius"/>
    </source>
</evidence>
<dbReference type="EMBL" id="FUXM01000052">
    <property type="protein sequence ID" value="SKA26252.1"/>
    <property type="molecule type" value="Genomic_DNA"/>
</dbReference>
<evidence type="ECO:0000256" key="2">
    <source>
        <dbReference type="ARBA" id="ARBA00022475"/>
    </source>
</evidence>
<evidence type="ECO:0000256" key="5">
    <source>
        <dbReference type="ARBA" id="ARBA00023136"/>
    </source>
</evidence>
<feature type="transmembrane region" description="Helical" evidence="6">
    <location>
        <begin position="6"/>
        <end position="29"/>
    </location>
</feature>
<feature type="transmembrane region" description="Helical" evidence="6">
    <location>
        <begin position="151"/>
        <end position="172"/>
    </location>
</feature>
<evidence type="ECO:0000256" key="4">
    <source>
        <dbReference type="ARBA" id="ARBA00022989"/>
    </source>
</evidence>
<dbReference type="OrthoDB" id="9784202at2"/>
<accession>A0A1T4SDE8</accession>
<organism evidence="7 8">
    <name type="scientific">Carboxydocella sporoproducens DSM 16521</name>
    <dbReference type="NCBI Taxonomy" id="1121270"/>
    <lineage>
        <taxon>Bacteria</taxon>
        <taxon>Bacillati</taxon>
        <taxon>Bacillota</taxon>
        <taxon>Clostridia</taxon>
        <taxon>Eubacteriales</taxon>
        <taxon>Clostridiales Family XVI. Incertae Sedis</taxon>
        <taxon>Carboxydocella</taxon>
    </lineage>
</organism>
<proteinExistence type="predicted"/>
<reference evidence="8" key="1">
    <citation type="submission" date="2017-02" db="EMBL/GenBank/DDBJ databases">
        <authorList>
            <person name="Varghese N."/>
            <person name="Submissions S."/>
        </authorList>
    </citation>
    <scope>NUCLEOTIDE SEQUENCE [LARGE SCALE GENOMIC DNA]</scope>
    <source>
        <strain evidence="8">DSM 16521</strain>
    </source>
</reference>
<dbReference type="Pfam" id="PF01810">
    <property type="entry name" value="LysE"/>
    <property type="match status" value="1"/>
</dbReference>
<name>A0A1T4SDE8_9FIRM</name>
<dbReference type="PANTHER" id="PTHR38825">
    <property type="entry name" value="LYSINE EXPORTER PROTEIN (LYSE/YGGA)"/>
    <property type="match status" value="1"/>
</dbReference>
<dbReference type="RefSeq" id="WP_078666581.1">
    <property type="nucleotide sequence ID" value="NZ_FUXM01000052.1"/>
</dbReference>
<dbReference type="Proteomes" id="UP000189933">
    <property type="component" value="Unassembled WGS sequence"/>
</dbReference>
<feature type="transmembrane region" description="Helical" evidence="6">
    <location>
        <begin position="41"/>
        <end position="63"/>
    </location>
</feature>
<dbReference type="AlphaFoldDB" id="A0A1T4SDE8"/>
<dbReference type="PANTHER" id="PTHR38825:SF1">
    <property type="entry name" value="TRANSPORTER, LYSE FAMILY"/>
    <property type="match status" value="1"/>
</dbReference>
<gene>
    <name evidence="7" type="ORF">SAMN02745885_02618</name>
</gene>
<keyword evidence="2" id="KW-1003">Cell membrane</keyword>
<evidence type="ECO:0000256" key="3">
    <source>
        <dbReference type="ARBA" id="ARBA00022692"/>
    </source>
</evidence>
<sequence length="211" mass="23183">MNSSELFLTSFLIGFSGAIMPGPLLTMVIKESLSRGWRTALALPVSHALLELALLIGLLLGVGQLLEQTLVKGIIAVIGGLVLAWMGYDMLKSQLNPELAATVESSARVRLSPWLAGSLTSASSPYFWLWWATIGMSYIALSRPLGPWGIGAFYTGHIAADLVWYGGVILALTHGRRLLSPRLYTWIIRICGLFLIYISLTFIYQGWGWLR</sequence>
<feature type="transmembrane region" description="Helical" evidence="6">
    <location>
        <begin position="184"/>
        <end position="207"/>
    </location>
</feature>
<dbReference type="GO" id="GO:0006865">
    <property type="term" value="P:amino acid transport"/>
    <property type="evidence" value="ECO:0007669"/>
    <property type="project" value="InterPro"/>
</dbReference>
<evidence type="ECO:0000313" key="8">
    <source>
        <dbReference type="Proteomes" id="UP000189933"/>
    </source>
</evidence>
<dbReference type="InterPro" id="IPR001123">
    <property type="entry name" value="LeuE-type"/>
</dbReference>
<dbReference type="GO" id="GO:0005886">
    <property type="term" value="C:plasma membrane"/>
    <property type="evidence" value="ECO:0007669"/>
    <property type="project" value="UniProtKB-SubCell"/>
</dbReference>
<evidence type="ECO:0000256" key="1">
    <source>
        <dbReference type="ARBA" id="ARBA00004651"/>
    </source>
</evidence>
<protein>
    <submittedName>
        <fullName evidence="7">Threonine/homoserine/homoserine lactone efflux protein</fullName>
    </submittedName>
</protein>
<keyword evidence="8" id="KW-1185">Reference proteome</keyword>
<feature type="transmembrane region" description="Helical" evidence="6">
    <location>
        <begin position="69"/>
        <end position="91"/>
    </location>
</feature>
<evidence type="ECO:0000313" key="7">
    <source>
        <dbReference type="EMBL" id="SKA26252.1"/>
    </source>
</evidence>
<keyword evidence="5 6" id="KW-0472">Membrane</keyword>
<comment type="subcellular location">
    <subcellularLocation>
        <location evidence="1">Cell membrane</location>
        <topology evidence="1">Multi-pass membrane protein</topology>
    </subcellularLocation>
</comment>